<feature type="chain" id="PRO_5012143101" description="Calcineurin-like phosphoesterase domain-containing protein" evidence="2">
    <location>
        <begin position="22"/>
        <end position="573"/>
    </location>
</feature>
<feature type="domain" description="Calcineurin-like phosphoesterase" evidence="3">
    <location>
        <begin position="30"/>
        <end position="252"/>
    </location>
</feature>
<evidence type="ECO:0000313" key="5">
    <source>
        <dbReference type="Proteomes" id="UP000190166"/>
    </source>
</evidence>
<dbReference type="STRING" id="393003.SAMN05660461_3745"/>
<evidence type="ECO:0000256" key="2">
    <source>
        <dbReference type="SAM" id="SignalP"/>
    </source>
</evidence>
<feature type="signal peptide" evidence="2">
    <location>
        <begin position="1"/>
        <end position="21"/>
    </location>
</feature>
<name>A0A1T5P4H1_9BACT</name>
<protein>
    <recommendedName>
        <fullName evidence="3">Calcineurin-like phosphoesterase domain-containing protein</fullName>
    </recommendedName>
</protein>
<keyword evidence="5" id="KW-1185">Reference proteome</keyword>
<dbReference type="AlphaFoldDB" id="A0A1T5P4H1"/>
<dbReference type="InterPro" id="IPR013517">
    <property type="entry name" value="FG-GAP"/>
</dbReference>
<dbReference type="PANTHER" id="PTHR39431">
    <property type="entry name" value="FRPA/C-RELATED PROTEIN"/>
    <property type="match status" value="1"/>
</dbReference>
<dbReference type="EMBL" id="FUZZ01000003">
    <property type="protein sequence ID" value="SKD07654.1"/>
    <property type="molecule type" value="Genomic_DNA"/>
</dbReference>
<sequence>MMMKRGFCILLLLTMGGFSNAQQKEEDEFSIAVIPDTQYYTAEKNGGKKEMFTAQTEWIVKNAAKENIRYVIHLGDISEDGEKFPQQWVNAAASMYLLEKPQAGYPQGIPYGMAVGNHDQTKSQYPLSGKTDQYNKYFGIEHFKGKKWYGGHYGDNNDSHYDLFEAGGIKFISIFLEYDSYGEDIEGMNKWASQLLEKYSDRKAILVSHSIIHFNKTTGTNKKGFPKFSKQAQRVFDRLKSYPNVMLTLSGHVGDNGEGYRQDGYAGNIIRSFLSDYQSRPNGGHGLMRLMKFSKSKDLISVRTFSPYTGEEEKDADSEFTLPWFHHTNVARYHDYDNDQHTDIAFFSRGVWKIAGQPDIAFGKEGDIPAPADYNGDGKTELAVFRPSEGKFYLQGGEVVTLGQAGDIPVCGDYDGDGFAEVAVYRPATLTWYFDGLDSIRFGHKNGIPVPADYDGDGMLDVGVFRTDNSLWQTSLGNIPLQVKHIPGDIPVPGDYDGDGRAEMAVFRPSTGEWIIDRFKEPVKLGKEGDIPVPGNYFRDGKTYPAVYRDGKIYLENGHTITANQGKITELVK</sequence>
<evidence type="ECO:0000313" key="4">
    <source>
        <dbReference type="EMBL" id="SKD07654.1"/>
    </source>
</evidence>
<evidence type="ECO:0000256" key="1">
    <source>
        <dbReference type="ARBA" id="ARBA00022729"/>
    </source>
</evidence>
<dbReference type="InterPro" id="IPR029052">
    <property type="entry name" value="Metallo-depent_PP-like"/>
</dbReference>
<dbReference type="SUPFAM" id="SSF56300">
    <property type="entry name" value="Metallo-dependent phosphatases"/>
    <property type="match status" value="1"/>
</dbReference>
<keyword evidence="1 2" id="KW-0732">Signal</keyword>
<dbReference type="SUPFAM" id="SSF69318">
    <property type="entry name" value="Integrin alpha N-terminal domain"/>
    <property type="match status" value="1"/>
</dbReference>
<organism evidence="4 5">
    <name type="scientific">Chitinophaga ginsengisegetis</name>
    <dbReference type="NCBI Taxonomy" id="393003"/>
    <lineage>
        <taxon>Bacteria</taxon>
        <taxon>Pseudomonadati</taxon>
        <taxon>Bacteroidota</taxon>
        <taxon>Chitinophagia</taxon>
        <taxon>Chitinophagales</taxon>
        <taxon>Chitinophagaceae</taxon>
        <taxon>Chitinophaga</taxon>
    </lineage>
</organism>
<accession>A0A1T5P4H1</accession>
<proteinExistence type="predicted"/>
<reference evidence="4 5" key="1">
    <citation type="submission" date="2017-02" db="EMBL/GenBank/DDBJ databases">
        <authorList>
            <person name="Peterson S.W."/>
        </authorList>
    </citation>
    <scope>NUCLEOTIDE SEQUENCE [LARGE SCALE GENOMIC DNA]</scope>
    <source>
        <strain evidence="4 5">DSM 18108</strain>
    </source>
</reference>
<dbReference type="Pfam" id="PF01839">
    <property type="entry name" value="FG-GAP"/>
    <property type="match status" value="1"/>
</dbReference>
<dbReference type="PANTHER" id="PTHR39431:SF1">
    <property type="entry name" value="FRPA_C-RELATED PROTEIN"/>
    <property type="match status" value="1"/>
</dbReference>
<dbReference type="Proteomes" id="UP000190166">
    <property type="component" value="Unassembled WGS sequence"/>
</dbReference>
<dbReference type="InterPro" id="IPR028994">
    <property type="entry name" value="Integrin_alpha_N"/>
</dbReference>
<dbReference type="RefSeq" id="WP_143313643.1">
    <property type="nucleotide sequence ID" value="NZ_FUZZ01000003.1"/>
</dbReference>
<dbReference type="Gene3D" id="3.60.21.10">
    <property type="match status" value="1"/>
</dbReference>
<evidence type="ECO:0000259" key="3">
    <source>
        <dbReference type="Pfam" id="PF00149"/>
    </source>
</evidence>
<dbReference type="InterPro" id="IPR004843">
    <property type="entry name" value="Calcineurin-like_PHP"/>
</dbReference>
<dbReference type="Pfam" id="PF00149">
    <property type="entry name" value="Metallophos"/>
    <property type="match status" value="1"/>
</dbReference>
<gene>
    <name evidence="4" type="ORF">SAMN05660461_3745</name>
</gene>
<dbReference type="GO" id="GO:0016787">
    <property type="term" value="F:hydrolase activity"/>
    <property type="evidence" value="ECO:0007669"/>
    <property type="project" value="InterPro"/>
</dbReference>